<feature type="chain" id="PRO_5032492826" evidence="5">
    <location>
        <begin position="27"/>
        <end position="752"/>
    </location>
</feature>
<evidence type="ECO:0000259" key="7">
    <source>
        <dbReference type="Pfam" id="PF07940"/>
    </source>
</evidence>
<organism evidence="8 9">
    <name type="scientific">Kaistella flava</name>
    <name type="common">ex Peng et al. 2021</name>
    <dbReference type="NCBI Taxonomy" id="2038776"/>
    <lineage>
        <taxon>Bacteria</taxon>
        <taxon>Pseudomonadati</taxon>
        <taxon>Bacteroidota</taxon>
        <taxon>Flavobacteriia</taxon>
        <taxon>Flavobacteriales</taxon>
        <taxon>Weeksellaceae</taxon>
        <taxon>Chryseobacterium group</taxon>
        <taxon>Kaistella</taxon>
    </lineage>
</organism>
<feature type="signal peptide" evidence="5">
    <location>
        <begin position="1"/>
        <end position="26"/>
    </location>
</feature>
<dbReference type="Pfam" id="PF07940">
    <property type="entry name" value="Hepar_II_III_C"/>
    <property type="match status" value="1"/>
</dbReference>
<feature type="domain" description="Alginate lyase" evidence="6">
    <location>
        <begin position="95"/>
        <end position="323"/>
    </location>
</feature>
<dbReference type="Pfam" id="PF05426">
    <property type="entry name" value="Alginate_lyase"/>
    <property type="match status" value="1"/>
</dbReference>
<reference evidence="8 9" key="1">
    <citation type="submission" date="2019-05" db="EMBL/GenBank/DDBJ databases">
        <title>Chryseobacterium sp. isolated from King George Island, maritime Antarctica.</title>
        <authorList>
            <person name="Peng X."/>
        </authorList>
    </citation>
    <scope>NUCLEOTIDE SEQUENCE [LARGE SCALE GENOMIC DNA]</scope>
    <source>
        <strain evidence="8 9">7-3A</strain>
    </source>
</reference>
<keyword evidence="4 8" id="KW-0456">Lyase</keyword>
<dbReference type="InterPro" id="IPR008929">
    <property type="entry name" value="Chondroitin_lyas"/>
</dbReference>
<dbReference type="PANTHER" id="PTHR39210">
    <property type="entry name" value="HEPARIN-SULFATE LYASE"/>
    <property type="match status" value="1"/>
</dbReference>
<evidence type="ECO:0000256" key="2">
    <source>
        <dbReference type="ARBA" id="ARBA00022729"/>
    </source>
</evidence>
<dbReference type="InterPro" id="IPR012480">
    <property type="entry name" value="Hepar_II_III_C"/>
</dbReference>
<gene>
    <name evidence="8" type="ORF">Q73A0000_08505</name>
</gene>
<dbReference type="Gene3D" id="1.50.10.100">
    <property type="entry name" value="Chondroitin AC/alginate lyase"/>
    <property type="match status" value="1"/>
</dbReference>
<dbReference type="Gene3D" id="2.70.98.70">
    <property type="match status" value="1"/>
</dbReference>
<dbReference type="AlphaFoldDB" id="A0A7M2YAM3"/>
<comment type="subcellular location">
    <subcellularLocation>
        <location evidence="1">Periplasm</location>
    </subcellularLocation>
</comment>
<evidence type="ECO:0000313" key="8">
    <source>
        <dbReference type="EMBL" id="QOW10403.1"/>
    </source>
</evidence>
<feature type="domain" description="Heparinase II/III-like C-terminal" evidence="7">
    <location>
        <begin position="398"/>
        <end position="575"/>
    </location>
</feature>
<evidence type="ECO:0000256" key="1">
    <source>
        <dbReference type="ARBA" id="ARBA00004418"/>
    </source>
</evidence>
<dbReference type="SUPFAM" id="SSF48230">
    <property type="entry name" value="Chondroitin AC/alginate lyase"/>
    <property type="match status" value="1"/>
</dbReference>
<proteinExistence type="predicted"/>
<evidence type="ECO:0000256" key="3">
    <source>
        <dbReference type="ARBA" id="ARBA00022764"/>
    </source>
</evidence>
<dbReference type="InterPro" id="IPR008397">
    <property type="entry name" value="Alginate_lyase_dom"/>
</dbReference>
<dbReference type="KEGG" id="kfa:Q73A0000_08505"/>
<dbReference type="EMBL" id="CP040442">
    <property type="protein sequence ID" value="QOW10403.1"/>
    <property type="molecule type" value="Genomic_DNA"/>
</dbReference>
<keyword evidence="9" id="KW-1185">Reference proteome</keyword>
<dbReference type="GO" id="GO:0042597">
    <property type="term" value="C:periplasmic space"/>
    <property type="evidence" value="ECO:0007669"/>
    <property type="project" value="UniProtKB-SubCell"/>
</dbReference>
<evidence type="ECO:0000256" key="5">
    <source>
        <dbReference type="SAM" id="SignalP"/>
    </source>
</evidence>
<dbReference type="Proteomes" id="UP000594195">
    <property type="component" value="Chromosome"/>
</dbReference>
<name>A0A7M2YAM3_9FLAO</name>
<evidence type="ECO:0000256" key="4">
    <source>
        <dbReference type="ARBA" id="ARBA00023239"/>
    </source>
</evidence>
<accession>A0A7M2YAM3</accession>
<evidence type="ECO:0000313" key="9">
    <source>
        <dbReference type="Proteomes" id="UP000594195"/>
    </source>
</evidence>
<dbReference type="PANTHER" id="PTHR39210:SF1">
    <property type="entry name" value="HEPARIN-SULFATE LYASE"/>
    <property type="match status" value="1"/>
</dbReference>
<dbReference type="RefSeq" id="WP_193810569.1">
    <property type="nucleotide sequence ID" value="NZ_CP040442.1"/>
</dbReference>
<protein>
    <submittedName>
        <fullName evidence="8">Alginate lyase family protein</fullName>
    </submittedName>
</protein>
<keyword evidence="3" id="KW-0574">Periplasm</keyword>
<evidence type="ECO:0000259" key="6">
    <source>
        <dbReference type="Pfam" id="PF05426"/>
    </source>
</evidence>
<sequence>MMHKFSSYIKAFFCLFCILLYQYNSAQEHPSLILTKKGVAEIRANLGKFPLFDESVSNAKAQVDAEILNGIEVPIPKDYSGGYTHERHKKNFMMMQKAGLLYQILNQDKYAEYVKNMLFQYEKMYPTLPLHPQTRSYARGKFFWQALNDANWLVYTSQAYDCIYDYLSPVERKRLETNLFCPLADFISLENPKFFNRIHNHSTWANVAVGMIGLAMNNNKLIDRALYGMKNDGIKPGEKDNDGGLLKKPGQKAGFFANIEEPFSPDGYFTEGPYYQRYAMYPYIVFAEALQNKKPKLKVFDYKNGVLLKSLNTLLNLTDSDGKFFPLNDGQKGMSYYSRELVFSLDAAYLFGGKDSGLLSIAQKQGEVTLDDAGFAVAKAIHEGLATPLEKISVEYSDGPKGDQGGVGILRSKGSKEDLTLVMKYTAQGSSHGHYDKLSFSFYEGGNEVLQDYGLSRFVNIQQKGGGNYLKENKTWAKQSIAHNTITQNETSHFSGDYETGDQFHSEKYVFDASNPKLQVVSAKETNAYPGTELQRVLALIKEGSFENPFLLDIIKIKSKTNNQYDLPYYYFGQIVSTNFKYMSPQTLSPLGTKNGYQHLWKEGEGSQVDDNIKISWFNKDRFYSMTSVISNNDKLIFARIGANDPDFNLRNDPAIIIRKQDTKDTYFVSAIEIHGNYDPVTEIGTNTYSTIKKLDIIYQDENYASVRIENKDGESSNFIFAFNDADKYSQHQIKINEKDYKWTGPFTIINN</sequence>
<dbReference type="GO" id="GO:0016829">
    <property type="term" value="F:lyase activity"/>
    <property type="evidence" value="ECO:0007669"/>
    <property type="project" value="UniProtKB-KW"/>
</dbReference>
<keyword evidence="2 5" id="KW-0732">Signal</keyword>